<proteinExistence type="predicted"/>
<dbReference type="EMBL" id="MGEP01000047">
    <property type="protein sequence ID" value="OGL86516.1"/>
    <property type="molecule type" value="Genomic_DNA"/>
</dbReference>
<dbReference type="AlphaFoldDB" id="A0A1F7V7F5"/>
<organism evidence="1 2">
    <name type="scientific">Candidatus Uhrbacteria bacterium RIFCSPLOWO2_02_FULL_48_12</name>
    <dbReference type="NCBI Taxonomy" id="1802407"/>
    <lineage>
        <taxon>Bacteria</taxon>
        <taxon>Candidatus Uhriibacteriota</taxon>
    </lineage>
</organism>
<dbReference type="Gene3D" id="3.30.2010.20">
    <property type="match status" value="1"/>
</dbReference>
<accession>A0A1F7V7F5</accession>
<sequence length="128" mass="14774">MVREEFEKLVEEALAEIPEKFRSLMDNVAIVVEDRARPERGQEIGIRQNEVLLGLYEGVPQTQRGPHYSLVPPDKITIFQNTIEEIGGTNAGIRELVKDTVWHEIAHHFGSDERRVRKAEVRRRHHSA</sequence>
<gene>
    <name evidence="1" type="ORF">A3I40_00265</name>
</gene>
<dbReference type="InterPro" id="IPR010428">
    <property type="entry name" value="Zincin_1"/>
</dbReference>
<dbReference type="Pfam" id="PF06262">
    <property type="entry name" value="Zincin_1"/>
    <property type="match status" value="1"/>
</dbReference>
<protein>
    <recommendedName>
        <fullName evidence="3">Metallopeptidase family protein</fullName>
    </recommendedName>
</protein>
<comment type="caution">
    <text evidence="1">The sequence shown here is derived from an EMBL/GenBank/DDBJ whole genome shotgun (WGS) entry which is preliminary data.</text>
</comment>
<dbReference type="InterPro" id="IPR038555">
    <property type="entry name" value="Zincin_1_sf"/>
</dbReference>
<dbReference type="SUPFAM" id="SSF55486">
    <property type="entry name" value="Metalloproteases ('zincins'), catalytic domain"/>
    <property type="match status" value="1"/>
</dbReference>
<evidence type="ECO:0000313" key="2">
    <source>
        <dbReference type="Proteomes" id="UP000178723"/>
    </source>
</evidence>
<evidence type="ECO:0000313" key="1">
    <source>
        <dbReference type="EMBL" id="OGL86516.1"/>
    </source>
</evidence>
<evidence type="ECO:0008006" key="3">
    <source>
        <dbReference type="Google" id="ProtNLM"/>
    </source>
</evidence>
<name>A0A1F7V7F5_9BACT</name>
<dbReference type="Proteomes" id="UP000178723">
    <property type="component" value="Unassembled WGS sequence"/>
</dbReference>
<reference evidence="1 2" key="1">
    <citation type="journal article" date="2016" name="Nat. Commun.">
        <title>Thousands of microbial genomes shed light on interconnected biogeochemical processes in an aquifer system.</title>
        <authorList>
            <person name="Anantharaman K."/>
            <person name="Brown C.T."/>
            <person name="Hug L.A."/>
            <person name="Sharon I."/>
            <person name="Castelle C.J."/>
            <person name="Probst A.J."/>
            <person name="Thomas B.C."/>
            <person name="Singh A."/>
            <person name="Wilkins M.J."/>
            <person name="Karaoz U."/>
            <person name="Brodie E.L."/>
            <person name="Williams K.H."/>
            <person name="Hubbard S.S."/>
            <person name="Banfield J.F."/>
        </authorList>
    </citation>
    <scope>NUCLEOTIDE SEQUENCE [LARGE SCALE GENOMIC DNA]</scope>
</reference>
<dbReference type="CDD" id="cd12952">
    <property type="entry name" value="MMP_ACEL2062"/>
    <property type="match status" value="1"/>
</dbReference>
<dbReference type="STRING" id="1802407.A3I40_00265"/>